<comment type="caution">
    <text evidence="1">The sequence shown here is derived from an EMBL/GenBank/DDBJ whole genome shotgun (WGS) entry which is preliminary data.</text>
</comment>
<sequence>MMISDSSYPRLGLKDLKSAAPCSDRAVLKSAATAVTKMMNSDSSYPRLVSAAPTGQC</sequence>
<protein>
    <submittedName>
        <fullName evidence="1">Uncharacterized protein</fullName>
    </submittedName>
</protein>
<organism evidence="1 2">
    <name type="scientific">Malus baccata</name>
    <name type="common">Siberian crab apple</name>
    <name type="synonym">Pyrus baccata</name>
    <dbReference type="NCBI Taxonomy" id="106549"/>
    <lineage>
        <taxon>Eukaryota</taxon>
        <taxon>Viridiplantae</taxon>
        <taxon>Streptophyta</taxon>
        <taxon>Embryophyta</taxon>
        <taxon>Tracheophyta</taxon>
        <taxon>Spermatophyta</taxon>
        <taxon>Magnoliopsida</taxon>
        <taxon>eudicotyledons</taxon>
        <taxon>Gunneridae</taxon>
        <taxon>Pentapetalae</taxon>
        <taxon>rosids</taxon>
        <taxon>fabids</taxon>
        <taxon>Rosales</taxon>
        <taxon>Rosaceae</taxon>
        <taxon>Amygdaloideae</taxon>
        <taxon>Maleae</taxon>
        <taxon>Malus</taxon>
    </lineage>
</organism>
<gene>
    <name evidence="1" type="ORF">C1H46_014067</name>
</gene>
<accession>A0A540MPM6</accession>
<keyword evidence="2" id="KW-1185">Reference proteome</keyword>
<reference evidence="1 2" key="1">
    <citation type="journal article" date="2019" name="G3 (Bethesda)">
        <title>Sequencing of a Wild Apple (Malus baccata) Genome Unravels the Differences Between Cultivated and Wild Apple Species Regarding Disease Resistance and Cold Tolerance.</title>
        <authorList>
            <person name="Chen X."/>
        </authorList>
    </citation>
    <scope>NUCLEOTIDE SEQUENCE [LARGE SCALE GENOMIC DNA]</scope>
    <source>
        <strain evidence="2">cv. Shandingzi</strain>
        <tissue evidence="1">Leaves</tissue>
    </source>
</reference>
<dbReference type="AlphaFoldDB" id="A0A540MPM6"/>
<name>A0A540MPM6_MALBA</name>
<proteinExistence type="predicted"/>
<evidence type="ECO:0000313" key="2">
    <source>
        <dbReference type="Proteomes" id="UP000315295"/>
    </source>
</evidence>
<dbReference type="Proteomes" id="UP000315295">
    <property type="component" value="Unassembled WGS sequence"/>
</dbReference>
<evidence type="ECO:0000313" key="1">
    <source>
        <dbReference type="EMBL" id="TQE00340.1"/>
    </source>
</evidence>
<dbReference type="EMBL" id="VIEB01000217">
    <property type="protein sequence ID" value="TQE00340.1"/>
    <property type="molecule type" value="Genomic_DNA"/>
</dbReference>